<sequence length="138" mass="15468">MLCMCVLEVSRLLIEFLFVYVRLAGRSRCVYEWSLIRAFLPPWHGTEGQISNIGVLFCGRMKLSRPRISSPIRRNDEGKVARFGLTGMEWLKSLVALLLLYIVLAGFFTGLLFAGTAIRSAAGSFERPGTEFSSQTQT</sequence>
<evidence type="ECO:0000256" key="1">
    <source>
        <dbReference type="SAM" id="Phobius"/>
    </source>
</evidence>
<accession>A0A7S0G0E9</accession>
<feature type="chain" id="PRO_5030505511" evidence="2">
    <location>
        <begin position="25"/>
        <end position="138"/>
    </location>
</feature>
<evidence type="ECO:0000313" key="3">
    <source>
        <dbReference type="EMBL" id="CAD8394039.1"/>
    </source>
</evidence>
<proteinExistence type="predicted"/>
<keyword evidence="1" id="KW-1133">Transmembrane helix</keyword>
<feature type="signal peptide" evidence="2">
    <location>
        <begin position="1"/>
        <end position="24"/>
    </location>
</feature>
<evidence type="ECO:0000256" key="2">
    <source>
        <dbReference type="SAM" id="SignalP"/>
    </source>
</evidence>
<dbReference type="EMBL" id="HBEK01007396">
    <property type="protein sequence ID" value="CAD8394039.1"/>
    <property type="molecule type" value="Transcribed_RNA"/>
</dbReference>
<gene>
    <name evidence="3" type="ORF">RMAR0315_LOCUS4024</name>
</gene>
<dbReference type="AlphaFoldDB" id="A0A7S0G0E9"/>
<keyword evidence="1" id="KW-0812">Transmembrane</keyword>
<protein>
    <submittedName>
        <fullName evidence="3">Uncharacterized protein</fullName>
    </submittedName>
</protein>
<keyword evidence="1" id="KW-0472">Membrane</keyword>
<name>A0A7S0G0E9_9RHOD</name>
<organism evidence="3">
    <name type="scientific">Rhodosorus marinus</name>
    <dbReference type="NCBI Taxonomy" id="101924"/>
    <lineage>
        <taxon>Eukaryota</taxon>
        <taxon>Rhodophyta</taxon>
        <taxon>Stylonematophyceae</taxon>
        <taxon>Stylonematales</taxon>
        <taxon>Stylonemataceae</taxon>
        <taxon>Rhodosorus</taxon>
    </lineage>
</organism>
<reference evidence="3" key="1">
    <citation type="submission" date="2021-01" db="EMBL/GenBank/DDBJ databases">
        <authorList>
            <person name="Corre E."/>
            <person name="Pelletier E."/>
            <person name="Niang G."/>
            <person name="Scheremetjew M."/>
            <person name="Finn R."/>
            <person name="Kale V."/>
            <person name="Holt S."/>
            <person name="Cochrane G."/>
            <person name="Meng A."/>
            <person name="Brown T."/>
            <person name="Cohen L."/>
        </authorList>
    </citation>
    <scope>NUCLEOTIDE SEQUENCE</scope>
    <source>
        <strain evidence="3">UTEX LB 2760</strain>
    </source>
</reference>
<keyword evidence="2" id="KW-0732">Signal</keyword>
<feature type="transmembrane region" description="Helical" evidence="1">
    <location>
        <begin position="94"/>
        <end position="118"/>
    </location>
</feature>